<evidence type="ECO:0000256" key="1">
    <source>
        <dbReference type="SAM" id="MobiDB-lite"/>
    </source>
</evidence>
<dbReference type="EMBL" id="FUWR01000013">
    <property type="protein sequence ID" value="SKA02955.1"/>
    <property type="molecule type" value="Genomic_DNA"/>
</dbReference>
<dbReference type="InterPro" id="IPR037053">
    <property type="entry name" value="Phage_tail_collar_dom_sf"/>
</dbReference>
<dbReference type="SUPFAM" id="SSF88874">
    <property type="entry name" value="Receptor-binding domain of short tail fibre protein gp12"/>
    <property type="match status" value="1"/>
</dbReference>
<feature type="domain" description="Phage tail collar" evidence="2">
    <location>
        <begin position="39"/>
        <end position="94"/>
    </location>
</feature>
<evidence type="ECO:0000259" key="2">
    <source>
        <dbReference type="Pfam" id="PF07484"/>
    </source>
</evidence>
<keyword evidence="4" id="KW-1185">Reference proteome</keyword>
<evidence type="ECO:0000313" key="4">
    <source>
        <dbReference type="Proteomes" id="UP000190102"/>
    </source>
</evidence>
<dbReference type="STRING" id="115783.SAMN02745119_02400"/>
<sequence>MMIKRWQNAVARPVAIAALVLLTGLLPVPNLHAEDPFIGEVMCGGWSFCPNGWLECNGQQLPIAEYDALFSLIGTTYGGDGQYTFALPNIQGRTMVHQGTGSGLTTRTLGQTGGAETVTLTTNQLPSHTHGLSVHSGAEKSASPTGKIPGTTTAATPVYNSTATSAKTLPSNALSQAGGSQPHNNLQPYLVMKCCISWAGIYPSQN</sequence>
<feature type="region of interest" description="Disordered" evidence="1">
    <location>
        <begin position="127"/>
        <end position="156"/>
    </location>
</feature>
<protein>
    <submittedName>
        <fullName evidence="3">Microcystin-dependent protein</fullName>
    </submittedName>
</protein>
<dbReference type="Proteomes" id="UP000190102">
    <property type="component" value="Unassembled WGS sequence"/>
</dbReference>
<evidence type="ECO:0000313" key="3">
    <source>
        <dbReference type="EMBL" id="SKA02955.1"/>
    </source>
</evidence>
<reference evidence="4" key="1">
    <citation type="submission" date="2017-02" db="EMBL/GenBank/DDBJ databases">
        <authorList>
            <person name="Varghese N."/>
            <person name="Submissions S."/>
        </authorList>
    </citation>
    <scope>NUCLEOTIDE SEQUENCE [LARGE SCALE GENOMIC DNA]</scope>
    <source>
        <strain evidence="4">ATCC BAA-34</strain>
    </source>
</reference>
<dbReference type="Pfam" id="PF07484">
    <property type="entry name" value="Collar"/>
    <property type="match status" value="1"/>
</dbReference>
<organism evidence="3 4">
    <name type="scientific">Trichlorobacter thiogenes</name>
    <dbReference type="NCBI Taxonomy" id="115783"/>
    <lineage>
        <taxon>Bacteria</taxon>
        <taxon>Pseudomonadati</taxon>
        <taxon>Thermodesulfobacteriota</taxon>
        <taxon>Desulfuromonadia</taxon>
        <taxon>Geobacterales</taxon>
        <taxon>Geobacteraceae</taxon>
        <taxon>Trichlorobacter</taxon>
    </lineage>
</organism>
<dbReference type="RefSeq" id="WP_208610583.1">
    <property type="nucleotide sequence ID" value="NZ_FUWR01000013.1"/>
</dbReference>
<dbReference type="AlphaFoldDB" id="A0A1T4QGV9"/>
<dbReference type="Gene3D" id="3.90.1340.10">
    <property type="entry name" value="Phage tail collar domain"/>
    <property type="match status" value="1"/>
</dbReference>
<name>A0A1T4QGV9_9BACT</name>
<proteinExistence type="predicted"/>
<accession>A0A1T4QGV9</accession>
<gene>
    <name evidence="3" type="ORF">SAMN02745119_02400</name>
</gene>
<dbReference type="InterPro" id="IPR011083">
    <property type="entry name" value="Phage_tail_collar_dom"/>
</dbReference>